<dbReference type="InterPro" id="IPR000540">
    <property type="entry name" value="Flag_MotA_CS"/>
</dbReference>
<feature type="domain" description="Motility protein A N-terminal" evidence="16">
    <location>
        <begin position="4"/>
        <end position="93"/>
    </location>
</feature>
<feature type="compositionally biased region" description="Low complexity" evidence="13">
    <location>
        <begin position="291"/>
        <end position="307"/>
    </location>
</feature>
<keyword evidence="10 14" id="KW-1133">Transmembrane helix</keyword>
<dbReference type="GO" id="GO:0005886">
    <property type="term" value="C:plasma membrane"/>
    <property type="evidence" value="ECO:0007669"/>
    <property type="project" value="UniProtKB-SubCell"/>
</dbReference>
<keyword evidence="12 14" id="KW-0472">Membrane</keyword>
<keyword evidence="17" id="KW-0282">Flagellum</keyword>
<dbReference type="GO" id="GO:0071978">
    <property type="term" value="P:bacterial-type flagellum-dependent swarming motility"/>
    <property type="evidence" value="ECO:0007669"/>
    <property type="project" value="InterPro"/>
</dbReference>
<evidence type="ECO:0000259" key="16">
    <source>
        <dbReference type="Pfam" id="PF20560"/>
    </source>
</evidence>
<dbReference type="GO" id="GO:0006935">
    <property type="term" value="P:chemotaxis"/>
    <property type="evidence" value="ECO:0007669"/>
    <property type="project" value="UniProtKB-KW"/>
</dbReference>
<dbReference type="EMBL" id="LNZB01000031">
    <property type="protein sequence ID" value="KTD80511.1"/>
    <property type="molecule type" value="Genomic_DNA"/>
</dbReference>
<feature type="transmembrane region" description="Helical" evidence="14">
    <location>
        <begin position="34"/>
        <end position="51"/>
    </location>
</feature>
<feature type="transmembrane region" description="Helical" evidence="14">
    <location>
        <begin position="198"/>
        <end position="220"/>
    </location>
</feature>
<dbReference type="OrthoDB" id="9782603at2"/>
<keyword evidence="11" id="KW-0406">Ion transport</keyword>
<protein>
    <submittedName>
        <fullName evidence="17">Flagellar motor protein MotA</fullName>
    </submittedName>
</protein>
<keyword evidence="17" id="KW-0966">Cell projection</keyword>
<evidence type="ECO:0000313" key="17">
    <source>
        <dbReference type="EMBL" id="KTD80511.1"/>
    </source>
</evidence>
<dbReference type="PATRIC" id="fig|66969.6.peg.1325"/>
<reference evidence="17 18" key="1">
    <citation type="submission" date="2015-11" db="EMBL/GenBank/DDBJ databases">
        <title>Genomic analysis of 38 Legionella species identifies large and diverse effector repertoires.</title>
        <authorList>
            <person name="Burstein D."/>
            <person name="Amaro F."/>
            <person name="Zusman T."/>
            <person name="Lifshitz Z."/>
            <person name="Cohen O."/>
            <person name="Gilbert J.A."/>
            <person name="Pupko T."/>
            <person name="Shuman H.A."/>
            <person name="Segal G."/>
        </authorList>
    </citation>
    <scope>NUCLEOTIDE SEQUENCE [LARGE SCALE GENOMIC DNA]</scope>
    <source>
        <strain evidence="17 18">ATCC 51914</strain>
    </source>
</reference>
<keyword evidence="4" id="KW-1003">Cell membrane</keyword>
<proteinExistence type="inferred from homology"/>
<dbReference type="InterPro" id="IPR047055">
    <property type="entry name" value="MotA-like"/>
</dbReference>
<dbReference type="InterPro" id="IPR046786">
    <property type="entry name" value="MotA_N"/>
</dbReference>
<dbReference type="Pfam" id="PF20560">
    <property type="entry name" value="MotA_N"/>
    <property type="match status" value="1"/>
</dbReference>
<feature type="transmembrane region" description="Helical" evidence="14">
    <location>
        <begin position="168"/>
        <end position="186"/>
    </location>
</feature>
<dbReference type="STRING" id="66969.Lwal_1208"/>
<accession>A0A0W1AGM3</accession>
<evidence type="ECO:0000256" key="12">
    <source>
        <dbReference type="ARBA" id="ARBA00023136"/>
    </source>
</evidence>
<sequence>MLIIVGYIVILLSVFGGFALAGGHLAAVFQPLELLIIGGAAIGAFIVGNNLSSIKAVLKALGAAFKGQKSARQMSSDLLSLLYHLLSKARQQGLMSLETDIDEPEKSPIFSGYPTLMKNHHLIDFICDYLRLVITANMQPFQLEALMDMEIESLHEEEMIPAAAVTKLADGMPAFGIVAAVLGVVHTMESISLPPAELGVLIAHALVGTFLGILIGYGFIGPIATSIEGIANQNLIMLQCAKATILASLHNNPPIIAVEFGRKVLFSAQRPSFNQLSEEVKTPRTGGGEAGASAGAAAETPTETAPS</sequence>
<evidence type="ECO:0000256" key="4">
    <source>
        <dbReference type="ARBA" id="ARBA00022475"/>
    </source>
</evidence>
<evidence type="ECO:0000256" key="14">
    <source>
        <dbReference type="SAM" id="Phobius"/>
    </source>
</evidence>
<dbReference type="Pfam" id="PF01618">
    <property type="entry name" value="MotA_ExbB"/>
    <property type="match status" value="1"/>
</dbReference>
<comment type="caution">
    <text evidence="17">The sequence shown here is derived from an EMBL/GenBank/DDBJ whole genome shotgun (WGS) entry which is preliminary data.</text>
</comment>
<dbReference type="RefSeq" id="WP_058479917.1">
    <property type="nucleotide sequence ID" value="NZ_CAAAIQ010000008.1"/>
</dbReference>
<dbReference type="GO" id="GO:1902600">
    <property type="term" value="P:proton transmembrane transport"/>
    <property type="evidence" value="ECO:0007669"/>
    <property type="project" value="UniProtKB-KW"/>
</dbReference>
<dbReference type="PANTHER" id="PTHR30433">
    <property type="entry name" value="CHEMOTAXIS PROTEIN MOTA"/>
    <property type="match status" value="1"/>
</dbReference>
<evidence type="ECO:0000256" key="1">
    <source>
        <dbReference type="ARBA" id="ARBA00004429"/>
    </source>
</evidence>
<keyword evidence="8" id="KW-0283">Flagellar rotation</keyword>
<dbReference type="AlphaFoldDB" id="A0A0W1AGM3"/>
<dbReference type="InterPro" id="IPR022522">
    <property type="entry name" value="Flagellar_motor_stator_MotA"/>
</dbReference>
<keyword evidence="7 14" id="KW-0812">Transmembrane</keyword>
<evidence type="ECO:0000256" key="10">
    <source>
        <dbReference type="ARBA" id="ARBA00022989"/>
    </source>
</evidence>
<dbReference type="PANTHER" id="PTHR30433:SF4">
    <property type="entry name" value="MOTILITY PROTEIN A"/>
    <property type="match status" value="1"/>
</dbReference>
<keyword evidence="18" id="KW-1185">Reference proteome</keyword>
<evidence type="ECO:0000256" key="3">
    <source>
        <dbReference type="ARBA" id="ARBA00022448"/>
    </source>
</evidence>
<keyword evidence="9" id="KW-0375">Hydrogen ion transport</keyword>
<keyword evidence="6" id="KW-0997">Cell inner membrane</keyword>
<evidence type="ECO:0000313" key="18">
    <source>
        <dbReference type="Proteomes" id="UP000054729"/>
    </source>
</evidence>
<dbReference type="NCBIfam" id="TIGR03818">
    <property type="entry name" value="MotA1"/>
    <property type="match status" value="1"/>
</dbReference>
<organism evidence="17 18">
    <name type="scientific">Legionella waltersii</name>
    <dbReference type="NCBI Taxonomy" id="66969"/>
    <lineage>
        <taxon>Bacteria</taxon>
        <taxon>Pseudomonadati</taxon>
        <taxon>Pseudomonadota</taxon>
        <taxon>Gammaproteobacteria</taxon>
        <taxon>Legionellales</taxon>
        <taxon>Legionellaceae</taxon>
        <taxon>Legionella</taxon>
    </lineage>
</organism>
<comment type="similarity">
    <text evidence="2">Belongs to the MotA family.</text>
</comment>
<evidence type="ECO:0000256" key="11">
    <source>
        <dbReference type="ARBA" id="ARBA00023065"/>
    </source>
</evidence>
<evidence type="ECO:0000256" key="2">
    <source>
        <dbReference type="ARBA" id="ARBA00008038"/>
    </source>
</evidence>
<evidence type="ECO:0000256" key="8">
    <source>
        <dbReference type="ARBA" id="ARBA00022779"/>
    </source>
</evidence>
<evidence type="ECO:0000256" key="13">
    <source>
        <dbReference type="SAM" id="MobiDB-lite"/>
    </source>
</evidence>
<dbReference type="InterPro" id="IPR002898">
    <property type="entry name" value="MotA_ExbB_proton_chnl"/>
</dbReference>
<evidence type="ECO:0000256" key="6">
    <source>
        <dbReference type="ARBA" id="ARBA00022519"/>
    </source>
</evidence>
<feature type="domain" description="MotA/TolQ/ExbB proton channel" evidence="15">
    <location>
        <begin position="135"/>
        <end position="229"/>
    </location>
</feature>
<keyword evidence="17" id="KW-0969">Cilium</keyword>
<comment type="subcellular location">
    <subcellularLocation>
        <location evidence="1">Cell inner membrane</location>
        <topology evidence="1">Multi-pass membrane protein</topology>
    </subcellularLocation>
</comment>
<name>A0A0W1AGM3_9GAMM</name>
<evidence type="ECO:0000256" key="9">
    <source>
        <dbReference type="ARBA" id="ARBA00022781"/>
    </source>
</evidence>
<evidence type="ECO:0000256" key="5">
    <source>
        <dbReference type="ARBA" id="ARBA00022500"/>
    </source>
</evidence>
<gene>
    <name evidence="17" type="primary">motA2</name>
    <name evidence="17" type="ORF">Lwal_1208</name>
</gene>
<keyword evidence="3" id="KW-0813">Transport</keyword>
<dbReference type="Proteomes" id="UP000054729">
    <property type="component" value="Unassembled WGS sequence"/>
</dbReference>
<feature type="region of interest" description="Disordered" evidence="13">
    <location>
        <begin position="276"/>
        <end position="307"/>
    </location>
</feature>
<feature type="transmembrane region" description="Helical" evidence="14">
    <location>
        <begin position="7"/>
        <end position="28"/>
    </location>
</feature>
<dbReference type="PROSITE" id="PS01307">
    <property type="entry name" value="MOTA"/>
    <property type="match status" value="1"/>
</dbReference>
<evidence type="ECO:0000256" key="7">
    <source>
        <dbReference type="ARBA" id="ARBA00022692"/>
    </source>
</evidence>
<keyword evidence="5" id="KW-0145">Chemotaxis</keyword>
<evidence type="ECO:0000259" key="15">
    <source>
        <dbReference type="Pfam" id="PF01618"/>
    </source>
</evidence>